<dbReference type="GO" id="GO:1990077">
    <property type="term" value="C:primosome complex"/>
    <property type="evidence" value="ECO:0007669"/>
    <property type="project" value="UniProtKB-UniRule"/>
</dbReference>
<evidence type="ECO:0000256" key="11">
    <source>
        <dbReference type="NCBIfam" id="TIGR00665"/>
    </source>
</evidence>
<name>A0A1G9CRF6_ACTMZ</name>
<evidence type="ECO:0000256" key="1">
    <source>
        <dbReference type="ARBA" id="ARBA00008428"/>
    </source>
</evidence>
<comment type="similarity">
    <text evidence="1 12">Belongs to the helicase family. DnaB subfamily.</text>
</comment>
<feature type="domain" description="SF4 helicase" evidence="14">
    <location>
        <begin position="191"/>
        <end position="456"/>
    </location>
</feature>
<feature type="region of interest" description="Disordered" evidence="13">
    <location>
        <begin position="1"/>
        <end position="22"/>
    </location>
</feature>
<evidence type="ECO:0000256" key="2">
    <source>
        <dbReference type="ARBA" id="ARBA00022515"/>
    </source>
</evidence>
<comment type="function">
    <text evidence="12">The main replicative DNA helicase, it participates in initiation and elongation during chromosome replication. Travels ahead of the DNA replisome, separating dsDNA into templates for DNA synthesis. A processive ATP-dependent 5'-3' DNA helicase it has DNA-dependent ATPase activity.</text>
</comment>
<evidence type="ECO:0000256" key="3">
    <source>
        <dbReference type="ARBA" id="ARBA00022705"/>
    </source>
</evidence>
<dbReference type="EMBL" id="FNFM01000009">
    <property type="protein sequence ID" value="SDK54189.1"/>
    <property type="molecule type" value="Genomic_DNA"/>
</dbReference>
<keyword evidence="6 12" id="KW-0347">Helicase</keyword>
<dbReference type="GO" id="GO:0005829">
    <property type="term" value="C:cytosol"/>
    <property type="evidence" value="ECO:0007669"/>
    <property type="project" value="TreeGrafter"/>
</dbReference>
<evidence type="ECO:0000256" key="9">
    <source>
        <dbReference type="ARBA" id="ARBA00023235"/>
    </source>
</evidence>
<dbReference type="InterPro" id="IPR007693">
    <property type="entry name" value="DNA_helicase_DnaB-like_N"/>
</dbReference>
<dbReference type="GO" id="GO:0006269">
    <property type="term" value="P:DNA replication, synthesis of primer"/>
    <property type="evidence" value="ECO:0007669"/>
    <property type="project" value="UniProtKB-UniRule"/>
</dbReference>
<dbReference type="GO" id="GO:0043139">
    <property type="term" value="F:5'-3' DNA helicase activity"/>
    <property type="evidence" value="ECO:0007669"/>
    <property type="project" value="UniProtKB-EC"/>
</dbReference>
<dbReference type="InterPro" id="IPR007692">
    <property type="entry name" value="DNA_helicase_DnaB"/>
</dbReference>
<reference evidence="16" key="1">
    <citation type="submission" date="2016-10" db="EMBL/GenBank/DDBJ databases">
        <authorList>
            <person name="Varghese N."/>
            <person name="Submissions S."/>
        </authorList>
    </citation>
    <scope>NUCLEOTIDE SEQUENCE [LARGE SCALE GENOMIC DNA]</scope>
    <source>
        <strain evidence="16">DSM 45460</strain>
    </source>
</reference>
<dbReference type="SMART" id="SM00382">
    <property type="entry name" value="AAA"/>
    <property type="match status" value="1"/>
</dbReference>
<dbReference type="OrthoDB" id="9773982at2"/>
<dbReference type="InterPro" id="IPR036185">
    <property type="entry name" value="DNA_heli_DnaB-like_N_sf"/>
</dbReference>
<evidence type="ECO:0000256" key="5">
    <source>
        <dbReference type="ARBA" id="ARBA00022801"/>
    </source>
</evidence>
<dbReference type="Pfam" id="PF03796">
    <property type="entry name" value="DnaB_C"/>
    <property type="match status" value="1"/>
</dbReference>
<dbReference type="PANTHER" id="PTHR30153:SF2">
    <property type="entry name" value="REPLICATIVE DNA HELICASE"/>
    <property type="match status" value="1"/>
</dbReference>
<dbReference type="InterPro" id="IPR007694">
    <property type="entry name" value="DNA_helicase_DnaB-like_C"/>
</dbReference>
<keyword evidence="2 12" id="KW-0639">Primosome</keyword>
<evidence type="ECO:0000256" key="10">
    <source>
        <dbReference type="ARBA" id="ARBA00048954"/>
    </source>
</evidence>
<keyword evidence="7 12" id="KW-0067">ATP-binding</keyword>
<evidence type="ECO:0000313" key="16">
    <source>
        <dbReference type="Proteomes" id="UP000199213"/>
    </source>
</evidence>
<keyword evidence="16" id="KW-1185">Reference proteome</keyword>
<keyword evidence="3 12" id="KW-0235">DNA replication</keyword>
<dbReference type="GO" id="GO:0016887">
    <property type="term" value="F:ATP hydrolysis activity"/>
    <property type="evidence" value="ECO:0007669"/>
    <property type="project" value="RHEA"/>
</dbReference>
<keyword evidence="4 12" id="KW-0547">Nucleotide-binding</keyword>
<evidence type="ECO:0000256" key="4">
    <source>
        <dbReference type="ARBA" id="ARBA00022741"/>
    </source>
</evidence>
<keyword evidence="8 12" id="KW-0238">DNA-binding</keyword>
<dbReference type="FunFam" id="3.40.50.300:FF:000351">
    <property type="entry name" value="Replicative DNA helicase"/>
    <property type="match status" value="1"/>
</dbReference>
<organism evidence="15 16">
    <name type="scientific">Actinopolyspora mzabensis</name>
    <dbReference type="NCBI Taxonomy" id="995066"/>
    <lineage>
        <taxon>Bacteria</taxon>
        <taxon>Bacillati</taxon>
        <taxon>Actinomycetota</taxon>
        <taxon>Actinomycetes</taxon>
        <taxon>Actinopolysporales</taxon>
        <taxon>Actinopolysporaceae</taxon>
        <taxon>Actinopolyspora</taxon>
    </lineage>
</organism>
<dbReference type="Gene3D" id="3.40.50.300">
    <property type="entry name" value="P-loop containing nucleotide triphosphate hydrolases"/>
    <property type="match status" value="1"/>
</dbReference>
<dbReference type="Proteomes" id="UP000199213">
    <property type="component" value="Unassembled WGS sequence"/>
</dbReference>
<dbReference type="SUPFAM" id="SSF48024">
    <property type="entry name" value="N-terminal domain of DnaB helicase"/>
    <property type="match status" value="1"/>
</dbReference>
<protein>
    <recommendedName>
        <fullName evidence="11 12">Replicative DNA helicase</fullName>
        <ecNumber evidence="11 12">5.6.2.3</ecNumber>
    </recommendedName>
</protein>
<dbReference type="InterPro" id="IPR027417">
    <property type="entry name" value="P-loop_NTPase"/>
</dbReference>
<dbReference type="Gene3D" id="1.10.860.10">
    <property type="entry name" value="DNAb Helicase, Chain A"/>
    <property type="match status" value="1"/>
</dbReference>
<gene>
    <name evidence="15" type="ORF">SAMN04487820_10949</name>
</gene>
<evidence type="ECO:0000256" key="7">
    <source>
        <dbReference type="ARBA" id="ARBA00022840"/>
    </source>
</evidence>
<dbReference type="EC" id="5.6.2.3" evidence="11 12"/>
<dbReference type="PANTHER" id="PTHR30153">
    <property type="entry name" value="REPLICATIVE DNA HELICASE DNAB"/>
    <property type="match status" value="1"/>
</dbReference>
<dbReference type="SUPFAM" id="SSF52540">
    <property type="entry name" value="P-loop containing nucleoside triphosphate hydrolases"/>
    <property type="match status" value="1"/>
</dbReference>
<evidence type="ECO:0000256" key="13">
    <source>
        <dbReference type="SAM" id="MobiDB-lite"/>
    </source>
</evidence>
<evidence type="ECO:0000256" key="8">
    <source>
        <dbReference type="ARBA" id="ARBA00023125"/>
    </source>
</evidence>
<evidence type="ECO:0000256" key="12">
    <source>
        <dbReference type="RuleBase" id="RU362085"/>
    </source>
</evidence>
<dbReference type="CDD" id="cd00984">
    <property type="entry name" value="DnaB_C"/>
    <property type="match status" value="1"/>
</dbReference>
<dbReference type="FunFam" id="1.10.860.10:FF:000001">
    <property type="entry name" value="Replicative DNA helicase"/>
    <property type="match status" value="1"/>
</dbReference>
<dbReference type="RefSeq" id="WP_092629332.1">
    <property type="nucleotide sequence ID" value="NZ_FNFM01000009.1"/>
</dbReference>
<keyword evidence="9" id="KW-0413">Isomerase</keyword>
<evidence type="ECO:0000259" key="14">
    <source>
        <dbReference type="PROSITE" id="PS51199"/>
    </source>
</evidence>
<dbReference type="AlphaFoldDB" id="A0A1G9CRF6"/>
<evidence type="ECO:0000313" key="15">
    <source>
        <dbReference type="EMBL" id="SDK54189.1"/>
    </source>
</evidence>
<accession>A0A1G9CRF6</accession>
<dbReference type="Pfam" id="PF00772">
    <property type="entry name" value="DnaB"/>
    <property type="match status" value="1"/>
</dbReference>
<dbReference type="InterPro" id="IPR003593">
    <property type="entry name" value="AAA+_ATPase"/>
</dbReference>
<dbReference type="PROSITE" id="PS51199">
    <property type="entry name" value="SF4_HELICASE"/>
    <property type="match status" value="1"/>
</dbReference>
<dbReference type="GO" id="GO:0003677">
    <property type="term" value="F:DNA binding"/>
    <property type="evidence" value="ECO:0007669"/>
    <property type="project" value="UniProtKB-UniRule"/>
</dbReference>
<sequence>MSVTVNTTEEELHGPHAPMPPQDIEAEQSVLGAMMLSRDAIADVIEVVRAGEFYRPDHGVIFRHVVELFGRGEPADAVTVRDALEQSGELTQITRNSDTGTYLHTLLEAVPTAANATFYAEIVADRAQRRRIIEEASGILQQGYGGQGEAAELLDRAQERFSSIGRSRTEDMYFLQDLADPLLSELERIQRNDGRSGIPTGFTELDRLTNGLQPGQLAVVAARPGLGKSALALDIARSAAIRHRRGTALFSLEMGHGELMMRLVSAEAKVRLDRMRGGYMSEADWSATARRTGDVQDAPLVISDAPNMTMMEIRARARRLKQRGQLDLVIVDYLQLMTSGRRVESRQQEVSEFSRNLKLLAKELEVPVVALSQLNRGPEQRLDKKPELGDLRESGSIEQDADLVVLLHRPDAFERDTARVGEADLILAKQRSGPTGVVTVAHQLHYSRFVDMAPEPG</sequence>
<keyword evidence="5 12" id="KW-0378">Hydrolase</keyword>
<proteinExistence type="inferred from homology"/>
<evidence type="ECO:0000256" key="6">
    <source>
        <dbReference type="ARBA" id="ARBA00022806"/>
    </source>
</evidence>
<dbReference type="GO" id="GO:0005524">
    <property type="term" value="F:ATP binding"/>
    <property type="evidence" value="ECO:0007669"/>
    <property type="project" value="UniProtKB-UniRule"/>
</dbReference>
<dbReference type="InterPro" id="IPR016136">
    <property type="entry name" value="DNA_helicase_N/primase_C"/>
</dbReference>
<comment type="catalytic activity">
    <reaction evidence="10 12">
        <text>ATP + H2O = ADP + phosphate + H(+)</text>
        <dbReference type="Rhea" id="RHEA:13065"/>
        <dbReference type="ChEBI" id="CHEBI:15377"/>
        <dbReference type="ChEBI" id="CHEBI:15378"/>
        <dbReference type="ChEBI" id="CHEBI:30616"/>
        <dbReference type="ChEBI" id="CHEBI:43474"/>
        <dbReference type="ChEBI" id="CHEBI:456216"/>
        <dbReference type="EC" id="5.6.2.3"/>
    </reaction>
</comment>
<dbReference type="NCBIfam" id="TIGR00665">
    <property type="entry name" value="DnaB"/>
    <property type="match status" value="1"/>
</dbReference>